<dbReference type="AlphaFoldDB" id="A0AA38WP70"/>
<dbReference type="Proteomes" id="UP001172673">
    <property type="component" value="Unassembled WGS sequence"/>
</dbReference>
<keyword evidence="2" id="KW-1185">Reference proteome</keyword>
<name>A0AA38WP70_9EURO</name>
<organism evidence="1 2">
    <name type="scientific">Cladophialophora chaetospira</name>
    <dbReference type="NCBI Taxonomy" id="386627"/>
    <lineage>
        <taxon>Eukaryota</taxon>
        <taxon>Fungi</taxon>
        <taxon>Dikarya</taxon>
        <taxon>Ascomycota</taxon>
        <taxon>Pezizomycotina</taxon>
        <taxon>Eurotiomycetes</taxon>
        <taxon>Chaetothyriomycetidae</taxon>
        <taxon>Chaetothyriales</taxon>
        <taxon>Herpotrichiellaceae</taxon>
        <taxon>Cladophialophora</taxon>
    </lineage>
</organism>
<evidence type="ECO:0000313" key="1">
    <source>
        <dbReference type="EMBL" id="KAJ9601852.1"/>
    </source>
</evidence>
<comment type="caution">
    <text evidence="1">The sequence shown here is derived from an EMBL/GenBank/DDBJ whole genome shotgun (WGS) entry which is preliminary data.</text>
</comment>
<protein>
    <submittedName>
        <fullName evidence="1">Uncharacterized protein</fullName>
    </submittedName>
</protein>
<reference evidence="1" key="1">
    <citation type="submission" date="2022-10" db="EMBL/GenBank/DDBJ databases">
        <title>Culturing micro-colonial fungi from biological soil crusts in the Mojave desert and describing Neophaeococcomyces mojavensis, and introducing the new genera and species Taxawa tesnikishii.</title>
        <authorList>
            <person name="Kurbessoian T."/>
            <person name="Stajich J.E."/>
        </authorList>
    </citation>
    <scope>NUCLEOTIDE SEQUENCE</scope>
    <source>
        <strain evidence="1">TK_41</strain>
    </source>
</reference>
<evidence type="ECO:0000313" key="2">
    <source>
        <dbReference type="Proteomes" id="UP001172673"/>
    </source>
</evidence>
<dbReference type="EMBL" id="JAPDRK010000039">
    <property type="protein sequence ID" value="KAJ9601852.1"/>
    <property type="molecule type" value="Genomic_DNA"/>
</dbReference>
<gene>
    <name evidence="1" type="ORF">H2200_013661</name>
</gene>
<proteinExistence type="predicted"/>
<accession>A0AA38WP70</accession>
<sequence>MATGEDIHIQHQNLNRLINSTIRAEERALLKRIQDKYDKTAPVEAIQLQINPHPVVQDASNTTPEAEIRILERRRLAEAALSDPGRFAGRDEKGSVKIGS</sequence>